<dbReference type="InterPro" id="IPR011049">
    <property type="entry name" value="Serralysin-like_metalloprot_C"/>
</dbReference>
<keyword evidence="6" id="KW-0843">Virulence</keyword>
<dbReference type="InterPro" id="IPR003995">
    <property type="entry name" value="RTX_toxin_determinant-A"/>
</dbReference>
<dbReference type="GO" id="GO:0005509">
    <property type="term" value="F:calcium ion binding"/>
    <property type="evidence" value="ECO:0007669"/>
    <property type="project" value="InterPro"/>
</dbReference>
<dbReference type="PANTHER" id="PTHR38340:SF1">
    <property type="entry name" value="S-LAYER PROTEIN"/>
    <property type="match status" value="1"/>
</dbReference>
<keyword evidence="3" id="KW-0964">Secreted</keyword>
<feature type="compositionally biased region" description="Polar residues" evidence="8">
    <location>
        <begin position="320"/>
        <end position="343"/>
    </location>
</feature>
<evidence type="ECO:0000256" key="2">
    <source>
        <dbReference type="ARBA" id="ARBA00004613"/>
    </source>
</evidence>
<evidence type="ECO:0000256" key="6">
    <source>
        <dbReference type="ARBA" id="ARBA00023026"/>
    </source>
</evidence>
<evidence type="ECO:0000313" key="10">
    <source>
        <dbReference type="Proteomes" id="UP000179069"/>
    </source>
</evidence>
<dbReference type="GO" id="GO:0016020">
    <property type="term" value="C:membrane"/>
    <property type="evidence" value="ECO:0007669"/>
    <property type="project" value="UniProtKB-SubCell"/>
</dbReference>
<keyword evidence="4" id="KW-0800">Toxin</keyword>
<accession>A0A1G1VL85</accession>
<gene>
    <name evidence="9" type="ORF">A2785_01055</name>
</gene>
<dbReference type="Proteomes" id="UP000179069">
    <property type="component" value="Unassembled WGS sequence"/>
</dbReference>
<comment type="subcellular location">
    <subcellularLocation>
        <location evidence="1">Membrane</location>
    </subcellularLocation>
    <subcellularLocation>
        <location evidence="2">Secreted</location>
    </subcellularLocation>
</comment>
<proteinExistence type="predicted"/>
<dbReference type="Gene3D" id="2.150.10.10">
    <property type="entry name" value="Serralysin-like metalloprotease, C-terminal"/>
    <property type="match status" value="2"/>
</dbReference>
<dbReference type="PRINTS" id="PR00313">
    <property type="entry name" value="CABNDNGRPT"/>
</dbReference>
<dbReference type="PROSITE" id="PS00330">
    <property type="entry name" value="HEMOLYSIN_CALCIUM"/>
    <property type="match status" value="3"/>
</dbReference>
<dbReference type="InterPro" id="IPR018511">
    <property type="entry name" value="Hemolysin-typ_Ca-bd_CS"/>
</dbReference>
<reference evidence="9 10" key="1">
    <citation type="journal article" date="2016" name="Nat. Commun.">
        <title>Thousands of microbial genomes shed light on interconnected biogeochemical processes in an aquifer system.</title>
        <authorList>
            <person name="Anantharaman K."/>
            <person name="Brown C.T."/>
            <person name="Hug L.A."/>
            <person name="Sharon I."/>
            <person name="Castelle C.J."/>
            <person name="Probst A.J."/>
            <person name="Thomas B.C."/>
            <person name="Singh A."/>
            <person name="Wilkins M.J."/>
            <person name="Karaoz U."/>
            <person name="Brodie E.L."/>
            <person name="Williams K.H."/>
            <person name="Hubbard S.S."/>
            <person name="Banfield J.F."/>
        </authorList>
    </citation>
    <scope>NUCLEOTIDE SEQUENCE [LARGE SCALE GENOMIC DNA]</scope>
</reference>
<keyword evidence="5" id="KW-0677">Repeat</keyword>
<dbReference type="PANTHER" id="PTHR38340">
    <property type="entry name" value="S-LAYER PROTEIN"/>
    <property type="match status" value="1"/>
</dbReference>
<dbReference type="Pfam" id="PF00353">
    <property type="entry name" value="HemolysinCabind"/>
    <property type="match status" value="5"/>
</dbReference>
<comment type="caution">
    <text evidence="9">The sequence shown here is derived from an EMBL/GenBank/DDBJ whole genome shotgun (WGS) entry which is preliminary data.</text>
</comment>
<evidence type="ECO:0000313" key="9">
    <source>
        <dbReference type="EMBL" id="OGY16160.1"/>
    </source>
</evidence>
<evidence type="ECO:0008006" key="11">
    <source>
        <dbReference type="Google" id="ProtNLM"/>
    </source>
</evidence>
<sequence length="343" mass="35535">MYAYNQGIRFGVKAGIVGNLKFTYPNGTTSEKLFNELDFKPGDCESAFVKVENLSAGNSIVGVFSDGELNSDGFASSLTIEIKDNGTTLYGPVPLSTFFADSDILNKINLLTLPGNGTVELRFEVCFPDTDDNELQGDSVVFDLKFGQIVPPIDLPVECDPLEGIVTRVIEGTEGNDNIHGTVAPELILGKGGDDKIDGSSGSDCIIAGPGNDKVYSTTGDEIIVGGGGDDDLSGGTGNDTIYGGPGNDKISGGSDDDYLEGNTGDDYISGGSGVDTIHGGINDDRLYGGSSGDFLYGENGNDRLYGESGNDQLDGGNGTDSLTGNSGTDNCINGETVSSCNP</sequence>
<evidence type="ECO:0000256" key="7">
    <source>
        <dbReference type="ARBA" id="ARBA00023136"/>
    </source>
</evidence>
<organism evidence="9 10">
    <name type="scientific">Candidatus Chisholmbacteria bacterium RIFCSPHIGHO2_01_FULL_49_18</name>
    <dbReference type="NCBI Taxonomy" id="1797590"/>
    <lineage>
        <taxon>Bacteria</taxon>
        <taxon>Candidatus Chisholmiibacteriota</taxon>
    </lineage>
</organism>
<dbReference type="GO" id="GO:0005576">
    <property type="term" value="C:extracellular region"/>
    <property type="evidence" value="ECO:0007669"/>
    <property type="project" value="UniProtKB-SubCell"/>
</dbReference>
<name>A0A1G1VL85_9BACT</name>
<evidence type="ECO:0000256" key="4">
    <source>
        <dbReference type="ARBA" id="ARBA00022656"/>
    </source>
</evidence>
<dbReference type="InterPro" id="IPR050557">
    <property type="entry name" value="RTX_toxin/Mannuronan_C5-epim"/>
</dbReference>
<dbReference type="EMBL" id="MHCI01000019">
    <property type="protein sequence ID" value="OGY16160.1"/>
    <property type="molecule type" value="Genomic_DNA"/>
</dbReference>
<evidence type="ECO:0000256" key="8">
    <source>
        <dbReference type="SAM" id="MobiDB-lite"/>
    </source>
</evidence>
<dbReference type="InterPro" id="IPR001343">
    <property type="entry name" value="Hemolysn_Ca-bd"/>
</dbReference>
<evidence type="ECO:0000256" key="3">
    <source>
        <dbReference type="ARBA" id="ARBA00022525"/>
    </source>
</evidence>
<protein>
    <recommendedName>
        <fullName evidence="11">Calcium-binding protein</fullName>
    </recommendedName>
</protein>
<dbReference type="SUPFAM" id="SSF51120">
    <property type="entry name" value="beta-Roll"/>
    <property type="match status" value="1"/>
</dbReference>
<evidence type="ECO:0000256" key="5">
    <source>
        <dbReference type="ARBA" id="ARBA00022737"/>
    </source>
</evidence>
<dbReference type="GO" id="GO:0090729">
    <property type="term" value="F:toxin activity"/>
    <property type="evidence" value="ECO:0007669"/>
    <property type="project" value="UniProtKB-KW"/>
</dbReference>
<evidence type="ECO:0000256" key="1">
    <source>
        <dbReference type="ARBA" id="ARBA00004370"/>
    </source>
</evidence>
<dbReference type="PRINTS" id="PR01488">
    <property type="entry name" value="RTXTOXINA"/>
</dbReference>
<keyword evidence="7" id="KW-0472">Membrane</keyword>
<dbReference type="AlphaFoldDB" id="A0A1G1VL85"/>
<feature type="region of interest" description="Disordered" evidence="8">
    <location>
        <begin position="299"/>
        <end position="343"/>
    </location>
</feature>